<keyword evidence="4" id="KW-1185">Reference proteome</keyword>
<name>S9TV58_9TRYP</name>
<dbReference type="Proteomes" id="UP000015354">
    <property type="component" value="Unassembled WGS sequence"/>
</dbReference>
<reference evidence="2" key="2">
    <citation type="submission" date="2013-03" db="EMBL/GenBank/DDBJ databases">
        <authorList>
            <person name="Motta M.C.M."/>
            <person name="Martins A.C.A."/>
            <person name="Preta C.M.C.C."/>
            <person name="Silva R."/>
            <person name="de Souza S.S."/>
            <person name="Klein C.C."/>
            <person name="de Almeida L.G.P."/>
            <person name="Cunha O.L."/>
            <person name="Colabardini A.C."/>
            <person name="Lima B.A."/>
            <person name="Machado C.R."/>
            <person name="Soares C.M.A."/>
            <person name="de Menezes C.B.A."/>
            <person name="Bartolomeu D.C."/>
            <person name="Grisard E.C."/>
            <person name="Fantinatti-Garboggini F."/>
            <person name="Rodrigues-Luiz G.F."/>
            <person name="Wagner G."/>
            <person name="Goldman G.H."/>
            <person name="Fietto J.L.R."/>
            <person name="Ciapina L.P."/>
            <person name="Brocchi M."/>
            <person name="Elias M.C."/>
            <person name="Goldman M.H.S."/>
            <person name="Sagot M.-F."/>
            <person name="Pereira M."/>
            <person name="Stoco P.H."/>
            <person name="Teixeira S.M.R."/>
            <person name="de Mendonca-Neto R.P."/>
            <person name="Maciel T.E.F."/>
            <person name="Mendes T.A.O."/>
            <person name="Urmenyi T.P."/>
            <person name="Teixeira M.M.G."/>
            <person name="de Camargo E.F.P."/>
            <person name="de Sousa W."/>
            <person name="Schenkman S."/>
            <person name="de Vasconcelos A.T.R."/>
        </authorList>
    </citation>
    <scope>NUCLEOTIDE SEQUENCE</scope>
</reference>
<accession>S9TV58</accession>
<dbReference type="EMBL" id="ATMH01008992">
    <property type="protein sequence ID" value="EPY20443.1"/>
    <property type="molecule type" value="Genomic_DNA"/>
</dbReference>
<protein>
    <submittedName>
        <fullName evidence="2">Uncharacterized protein</fullName>
    </submittedName>
</protein>
<organism evidence="2 4">
    <name type="scientific">Strigomonas culicis</name>
    <dbReference type="NCBI Taxonomy" id="28005"/>
    <lineage>
        <taxon>Eukaryota</taxon>
        <taxon>Discoba</taxon>
        <taxon>Euglenozoa</taxon>
        <taxon>Kinetoplastea</taxon>
        <taxon>Metakinetoplastina</taxon>
        <taxon>Trypanosomatida</taxon>
        <taxon>Trypanosomatidae</taxon>
        <taxon>Strigomonadinae</taxon>
        <taxon>Strigomonas</taxon>
    </lineage>
</organism>
<gene>
    <name evidence="3" type="ORF">STCU_04935</name>
    <name evidence="2" type="ORF">STCU_08992</name>
    <name evidence="1" type="ORF">STCU_09163</name>
</gene>
<proteinExistence type="predicted"/>
<comment type="caution">
    <text evidence="2">The sequence shown here is derived from an EMBL/GenBank/DDBJ whole genome shotgun (WGS) entry which is preliminary data.</text>
</comment>
<evidence type="ECO:0000313" key="2">
    <source>
        <dbReference type="EMBL" id="EPY20443.1"/>
    </source>
</evidence>
<reference evidence="2 4" key="1">
    <citation type="journal article" date="2013" name="PLoS ONE">
        <title>Predicting the Proteins of Angomonas deanei, Strigomonas culicis and Their Respective Endosymbionts Reveals New Aspects of the Trypanosomatidae Family.</title>
        <authorList>
            <person name="Motta M.C."/>
            <person name="Martins A.C."/>
            <person name="de Souza S.S."/>
            <person name="Catta-Preta C.M."/>
            <person name="Silva R."/>
            <person name="Klein C.C."/>
            <person name="de Almeida L.G."/>
            <person name="de Lima Cunha O."/>
            <person name="Ciapina L.P."/>
            <person name="Brocchi M."/>
            <person name="Colabardini A.C."/>
            <person name="de Araujo Lima B."/>
            <person name="Machado C.R."/>
            <person name="de Almeida Soares C.M."/>
            <person name="Probst C.M."/>
            <person name="de Menezes C.B."/>
            <person name="Thompson C.E."/>
            <person name="Bartholomeu D.C."/>
            <person name="Gradia D.F."/>
            <person name="Pavoni D.P."/>
            <person name="Grisard E.C."/>
            <person name="Fantinatti-Garboggini F."/>
            <person name="Marchini F.K."/>
            <person name="Rodrigues-Luiz G.F."/>
            <person name="Wagner G."/>
            <person name="Goldman G.H."/>
            <person name="Fietto J.L."/>
            <person name="Elias M.C."/>
            <person name="Goldman M.H."/>
            <person name="Sagot M.F."/>
            <person name="Pereira M."/>
            <person name="Stoco P.H."/>
            <person name="de Mendonca-Neto R.P."/>
            <person name="Teixeira S.M."/>
            <person name="Maciel T.E."/>
            <person name="de Oliveira Mendes T.A."/>
            <person name="Urmenyi T.P."/>
            <person name="de Souza W."/>
            <person name="Schenkman S."/>
            <person name="de Vasconcelos A.T."/>
        </authorList>
    </citation>
    <scope>NUCLEOTIDE SEQUENCE [LARGE SCALE GENOMIC DNA]</scope>
</reference>
<dbReference type="AlphaFoldDB" id="S9TV58"/>
<evidence type="ECO:0000313" key="3">
    <source>
        <dbReference type="EMBL" id="EPY28679.1"/>
    </source>
</evidence>
<dbReference type="EMBL" id="ATMH01009163">
    <property type="protein sequence ID" value="EPY20089.1"/>
    <property type="molecule type" value="Genomic_DNA"/>
</dbReference>
<evidence type="ECO:0000313" key="4">
    <source>
        <dbReference type="Proteomes" id="UP000015354"/>
    </source>
</evidence>
<dbReference type="EMBL" id="ATMH01004935">
    <property type="protein sequence ID" value="EPY28679.1"/>
    <property type="molecule type" value="Genomic_DNA"/>
</dbReference>
<evidence type="ECO:0000313" key="1">
    <source>
        <dbReference type="EMBL" id="EPY20089.1"/>
    </source>
</evidence>
<sequence>MSELSEFLTLAQLDKHYELIDFLSKHPNEEFTISQLDYFLPRGASIQRFPLEWLTYMEEGKCSNRNVEVYRKAPEKKVRVDAAEEEASGLSSLTLAYREHQRQVVLLCRRPEVTTLAQLQQLLKKPSAQMDSEDCVALHTDQIIIAPHLIRQAQRSGIAYYFPDKQSRAETHGVNEERNKGASRMFETGESAADVVGAADRAQYLALPPGIYLKSNHCTHRGVSLREACGLPTTLEVGEELYLTLDDSNARRLQLLDERAISQAPLTVACDLVGVAADAPRPLEMRMEKSNYAVPKPDNTGTFRAFKVFIMIQAACKGKGKLVLKVNGDEHIIDMEVKDKECGMPGVLVACEREPEGVYIEPKLLLADFLLAPPSVLSVPYLAQQCREASPATGEAGRAPAQGERVVAPTAEKGTASAAPGVGEVFDALSLVPLPWWLNAAPAAAALRDVTHPPEESLHAAQETILVARSLKESHRLAEARLRMSLEEEKRTKGAKRARNVFSTYIQAVNRHMLHFGLDTLVPFKKPETHEA</sequence>
<dbReference type="OrthoDB" id="277424at2759"/>